<dbReference type="Proteomes" id="UP000440367">
    <property type="component" value="Unassembled WGS sequence"/>
</dbReference>
<evidence type="ECO:0000313" key="1">
    <source>
        <dbReference type="EMBL" id="KAE8938892.1"/>
    </source>
</evidence>
<gene>
    <name evidence="7" type="ORF">PF001_g9685</name>
    <name evidence="5" type="ORF">PF002_g15471</name>
    <name evidence="6" type="ORF">PF005_g5618</name>
    <name evidence="4" type="ORF">PF006_g16286</name>
    <name evidence="3" type="ORF">PF007_g6062</name>
    <name evidence="1" type="ORF">PF009_g11247</name>
    <name evidence="2" type="ORF">PF010_g10081</name>
</gene>
<protein>
    <recommendedName>
        <fullName evidence="15">Reverse transcriptase Ty1/copia-type domain-containing protein</fullName>
    </recommendedName>
</protein>
<dbReference type="Proteomes" id="UP000429523">
    <property type="component" value="Unassembled WGS sequence"/>
</dbReference>
<evidence type="ECO:0000313" key="13">
    <source>
        <dbReference type="Proteomes" id="UP000441208"/>
    </source>
</evidence>
<evidence type="ECO:0000313" key="14">
    <source>
        <dbReference type="Proteomes" id="UP000488956"/>
    </source>
</evidence>
<dbReference type="PANTHER" id="PTHR11439:SF483">
    <property type="entry name" value="PEPTIDE SYNTHASE GLIP-LIKE, PUTATIVE (AFU_ORTHOLOGUE AFUA_3G12920)-RELATED"/>
    <property type="match status" value="1"/>
</dbReference>
<evidence type="ECO:0000313" key="6">
    <source>
        <dbReference type="EMBL" id="KAE9225206.1"/>
    </source>
</evidence>
<evidence type="ECO:0000313" key="2">
    <source>
        <dbReference type="EMBL" id="KAE9113415.1"/>
    </source>
</evidence>
<evidence type="ECO:0000313" key="11">
    <source>
        <dbReference type="Proteomes" id="UP000440367"/>
    </source>
</evidence>
<dbReference type="AlphaFoldDB" id="A0A6A3YP07"/>
<evidence type="ECO:0000313" key="9">
    <source>
        <dbReference type="Proteomes" id="UP000433483"/>
    </source>
</evidence>
<evidence type="ECO:0000313" key="8">
    <source>
        <dbReference type="Proteomes" id="UP000429523"/>
    </source>
</evidence>
<dbReference type="PANTHER" id="PTHR11439">
    <property type="entry name" value="GAG-POL-RELATED RETROTRANSPOSON"/>
    <property type="match status" value="1"/>
</dbReference>
<keyword evidence="9" id="KW-1185">Reference proteome</keyword>
<dbReference type="EMBL" id="QXGE01000471">
    <property type="protein sequence ID" value="KAE9311538.1"/>
    <property type="molecule type" value="Genomic_DNA"/>
</dbReference>
<dbReference type="EMBL" id="QXFX01000500">
    <property type="protein sequence ID" value="KAE9113415.1"/>
    <property type="molecule type" value="Genomic_DNA"/>
</dbReference>
<sequence length="258" mass="29339">MENCNGSATPEATTPSSVEVPATKEYLPYRGWWAPSNTWSVHQDQTLFMRWQVQACYDHTHYTQANCVLRYLKATSYYGLVMDVQPGEGVEVCAYSDADYANDPVDRRSIGGYVTMLDNNVISYASRKQEINSLSTCEAVYVAVAEATKDLIWLAGLCKELGWKHPVPLLLGDNQGAIALTAKPGKHSKSKHIDNKYHMVRRNVELKRFPTQHVDTDVMTKALRVVKFTQFRTAYHYWVKTARLLRWLLLLLRSDATS</sequence>
<dbReference type="EMBL" id="QXGF01000527">
    <property type="protein sequence ID" value="KAE8938892.1"/>
    <property type="molecule type" value="Genomic_DNA"/>
</dbReference>
<evidence type="ECO:0000313" key="12">
    <source>
        <dbReference type="Proteomes" id="UP000440732"/>
    </source>
</evidence>
<evidence type="ECO:0000313" key="7">
    <source>
        <dbReference type="EMBL" id="KAE9311538.1"/>
    </source>
</evidence>
<dbReference type="Proteomes" id="UP000437068">
    <property type="component" value="Unassembled WGS sequence"/>
</dbReference>
<name>A0A6A3YP07_9STRA</name>
<proteinExistence type="predicted"/>
<dbReference type="Proteomes" id="UP000433483">
    <property type="component" value="Unassembled WGS sequence"/>
</dbReference>
<dbReference type="OrthoDB" id="413361at2759"/>
<evidence type="ECO:0000313" key="5">
    <source>
        <dbReference type="EMBL" id="KAE9221780.1"/>
    </source>
</evidence>
<dbReference type="EMBL" id="QXGB01000197">
    <property type="protein sequence ID" value="KAE9225206.1"/>
    <property type="molecule type" value="Genomic_DNA"/>
</dbReference>
<evidence type="ECO:0000313" key="4">
    <source>
        <dbReference type="EMBL" id="KAE9128423.1"/>
    </source>
</evidence>
<evidence type="ECO:0000313" key="3">
    <source>
        <dbReference type="EMBL" id="KAE9126216.1"/>
    </source>
</evidence>
<evidence type="ECO:0000313" key="10">
    <source>
        <dbReference type="Proteomes" id="UP000437068"/>
    </source>
</evidence>
<evidence type="ECO:0008006" key="15">
    <source>
        <dbReference type="Google" id="ProtNLM"/>
    </source>
</evidence>
<dbReference type="EMBL" id="QXGD01000872">
    <property type="protein sequence ID" value="KAE9221780.1"/>
    <property type="molecule type" value="Genomic_DNA"/>
</dbReference>
<organism evidence="5 11">
    <name type="scientific">Phytophthora fragariae</name>
    <dbReference type="NCBI Taxonomy" id="53985"/>
    <lineage>
        <taxon>Eukaryota</taxon>
        <taxon>Sar</taxon>
        <taxon>Stramenopiles</taxon>
        <taxon>Oomycota</taxon>
        <taxon>Peronosporomycetes</taxon>
        <taxon>Peronosporales</taxon>
        <taxon>Peronosporaceae</taxon>
        <taxon>Phytophthora</taxon>
    </lineage>
</organism>
<accession>A0A6A3YP07</accession>
<dbReference type="Proteomes" id="UP000488956">
    <property type="component" value="Unassembled WGS sequence"/>
</dbReference>
<dbReference type="EMBL" id="QXGA01001123">
    <property type="protein sequence ID" value="KAE9128423.1"/>
    <property type="molecule type" value="Genomic_DNA"/>
</dbReference>
<dbReference type="Proteomes" id="UP000440732">
    <property type="component" value="Unassembled WGS sequence"/>
</dbReference>
<dbReference type="EMBL" id="QXFZ01000220">
    <property type="protein sequence ID" value="KAE9126216.1"/>
    <property type="molecule type" value="Genomic_DNA"/>
</dbReference>
<dbReference type="Proteomes" id="UP000441208">
    <property type="component" value="Unassembled WGS sequence"/>
</dbReference>
<reference evidence="8 9" key="1">
    <citation type="submission" date="2018-08" db="EMBL/GenBank/DDBJ databases">
        <title>Genomic investigation of the strawberry pathogen Phytophthora fragariae indicates pathogenicity is determined by transcriptional variation in three key races.</title>
        <authorList>
            <person name="Adams T.M."/>
            <person name="Armitage A.D."/>
            <person name="Sobczyk M.K."/>
            <person name="Bates H.J."/>
            <person name="Dunwell J.M."/>
            <person name="Nellist C.F."/>
            <person name="Harrison R.J."/>
        </authorList>
    </citation>
    <scope>NUCLEOTIDE SEQUENCE [LARGE SCALE GENOMIC DNA]</scope>
    <source>
        <strain evidence="7 10">A4</strain>
        <strain evidence="5 11">BC-1</strain>
        <strain evidence="6 9">NOV-27</strain>
        <strain evidence="4 12">NOV-5</strain>
        <strain evidence="3 13">NOV-71</strain>
        <strain evidence="1 8">NOV-9</strain>
        <strain evidence="2 14">ONT-3</strain>
    </source>
</reference>
<dbReference type="CDD" id="cd09272">
    <property type="entry name" value="RNase_HI_RT_Ty1"/>
    <property type="match status" value="1"/>
</dbReference>
<comment type="caution">
    <text evidence="5">The sequence shown here is derived from an EMBL/GenBank/DDBJ whole genome shotgun (WGS) entry which is preliminary data.</text>
</comment>